<keyword evidence="12 13" id="KW-0326">Glycosidase</keyword>
<dbReference type="GO" id="GO:0046872">
    <property type="term" value="F:metal ion binding"/>
    <property type="evidence" value="ECO:0007669"/>
    <property type="project" value="UniProtKB-UniRule"/>
</dbReference>
<dbReference type="CDD" id="cd03431">
    <property type="entry name" value="NUDIX_DNA_Glycosylase_C-MutY"/>
    <property type="match status" value="1"/>
</dbReference>
<evidence type="ECO:0000256" key="6">
    <source>
        <dbReference type="ARBA" id="ARBA00022723"/>
    </source>
</evidence>
<sequence>MALRSVVPPIPPRLASFLSHQSAAYHVKELETSSEHISQSLSDWYLASRRKLPWRGDPEPQDGWNGSGTLDGSALNSDSKGKKASSQKSISSFFAPKPKPDPTSLATPTSPNTTTTPRAAAMTITPYHVWISEIMLQQTRVAAVIPFFTKWIARFPTVSDLASATEDDVNAHWAGLGFYRRAKHLHNGSKYIVENCKDDSGEVVFPKTVEDLLKVPGIGPYTAGAIASICYGIRTPAVDGNVLRVWSRCTTVCANVKGKYGGPWSQVLGEAIYKGCPNTVRSGVLNQAIMELGATYCQNQGSGIDASDPLKEAYGTTKIAEDIFTYLRAGGPAQDLRDLALTCKCEICCESPDSNGVLAFIEPIIDAVEKSGGATSNLDEVKSLAHRSLPLDPPKKGKRDEILHVAVVENEKGEFLMGKRESSGLLAGQWEFPYIVVKIKLAKEGGGKEKQFTQDTFSDSNITEMLNSYLSSLIGEEKINVRKKLDPPIVHVFSHVRHFMNVEVGKTDATQIVRSESEFSPPNGVTIPAHEAYEFVSKDDMKARGVTSAITKVLKMIDGGAKKTSKATKKRKNESGSESKEDSPSKKVIKNDV</sequence>
<evidence type="ECO:0000256" key="14">
    <source>
        <dbReference type="SAM" id="MobiDB-lite"/>
    </source>
</evidence>
<evidence type="ECO:0000256" key="9">
    <source>
        <dbReference type="ARBA" id="ARBA00023004"/>
    </source>
</evidence>
<keyword evidence="11" id="KW-0234">DNA repair</keyword>
<dbReference type="SMART" id="SM00478">
    <property type="entry name" value="ENDO3c"/>
    <property type="match status" value="1"/>
</dbReference>
<evidence type="ECO:0000313" key="17">
    <source>
        <dbReference type="Proteomes" id="UP001165160"/>
    </source>
</evidence>
<dbReference type="CDD" id="cd00056">
    <property type="entry name" value="ENDO3c"/>
    <property type="match status" value="1"/>
</dbReference>
<evidence type="ECO:0000256" key="1">
    <source>
        <dbReference type="ARBA" id="ARBA00000843"/>
    </source>
</evidence>
<dbReference type="GO" id="GO:0051539">
    <property type="term" value="F:4 iron, 4 sulfur cluster binding"/>
    <property type="evidence" value="ECO:0007669"/>
    <property type="project" value="UniProtKB-UniRule"/>
</dbReference>
<keyword evidence="17" id="KW-1185">Reference proteome</keyword>
<dbReference type="Gene3D" id="3.90.79.10">
    <property type="entry name" value="Nucleoside Triphosphate Pyrophosphohydrolase"/>
    <property type="match status" value="1"/>
</dbReference>
<dbReference type="InterPro" id="IPR003265">
    <property type="entry name" value="HhH-GPD_domain"/>
</dbReference>
<accession>A0A9W7BM42</accession>
<proteinExistence type="inferred from homology"/>
<evidence type="ECO:0000259" key="15">
    <source>
        <dbReference type="SMART" id="SM00478"/>
    </source>
</evidence>
<evidence type="ECO:0000256" key="4">
    <source>
        <dbReference type="ARBA" id="ARBA00022023"/>
    </source>
</evidence>
<protein>
    <recommendedName>
        <fullName evidence="4 13">Adenine DNA glycosylase</fullName>
        <ecNumber evidence="3 13">3.2.2.31</ecNumber>
    </recommendedName>
</protein>
<keyword evidence="7 13" id="KW-0227">DNA damage</keyword>
<dbReference type="GO" id="GO:0006298">
    <property type="term" value="P:mismatch repair"/>
    <property type="evidence" value="ECO:0007669"/>
    <property type="project" value="TreeGrafter"/>
</dbReference>
<dbReference type="PANTHER" id="PTHR42944">
    <property type="entry name" value="ADENINE DNA GLYCOSYLASE"/>
    <property type="match status" value="1"/>
</dbReference>
<organism evidence="16 17">
    <name type="scientific">Triparma verrucosa</name>
    <dbReference type="NCBI Taxonomy" id="1606542"/>
    <lineage>
        <taxon>Eukaryota</taxon>
        <taxon>Sar</taxon>
        <taxon>Stramenopiles</taxon>
        <taxon>Ochrophyta</taxon>
        <taxon>Bolidophyceae</taxon>
        <taxon>Parmales</taxon>
        <taxon>Triparmaceae</taxon>
        <taxon>Triparma</taxon>
    </lineage>
</organism>
<evidence type="ECO:0000256" key="10">
    <source>
        <dbReference type="ARBA" id="ARBA00023014"/>
    </source>
</evidence>
<feature type="compositionally biased region" description="Basic and acidic residues" evidence="14">
    <location>
        <begin position="573"/>
        <end position="593"/>
    </location>
</feature>
<dbReference type="Pfam" id="PF14815">
    <property type="entry name" value="NUDIX_4"/>
    <property type="match status" value="1"/>
</dbReference>
<dbReference type="EC" id="3.2.2.31" evidence="3 13"/>
<gene>
    <name evidence="16" type="ORF">TrVE_jg5010</name>
</gene>
<feature type="domain" description="HhH-GPD" evidence="15">
    <location>
        <begin position="135"/>
        <end position="295"/>
    </location>
</feature>
<dbReference type="FunFam" id="1.10.340.30:FF:000002">
    <property type="entry name" value="Adenine DNA glycosylase"/>
    <property type="match status" value="1"/>
</dbReference>
<dbReference type="InterPro" id="IPR015797">
    <property type="entry name" value="NUDIX_hydrolase-like_dom_sf"/>
</dbReference>
<feature type="region of interest" description="Disordered" evidence="14">
    <location>
        <begin position="561"/>
        <end position="593"/>
    </location>
</feature>
<dbReference type="Pfam" id="PF00730">
    <property type="entry name" value="HhH-GPD"/>
    <property type="match status" value="1"/>
</dbReference>
<dbReference type="GO" id="GO:0035485">
    <property type="term" value="F:adenine/guanine mispair binding"/>
    <property type="evidence" value="ECO:0007669"/>
    <property type="project" value="TreeGrafter"/>
</dbReference>
<evidence type="ECO:0000256" key="12">
    <source>
        <dbReference type="ARBA" id="ARBA00023295"/>
    </source>
</evidence>
<comment type="catalytic activity">
    <reaction evidence="1 13">
        <text>Hydrolyzes free adenine bases from 7,8-dihydro-8-oxoguanine:adenine mismatched double-stranded DNA, leaving an apurinic site.</text>
        <dbReference type="EC" id="3.2.2.31"/>
    </reaction>
</comment>
<dbReference type="Proteomes" id="UP001165160">
    <property type="component" value="Unassembled WGS sequence"/>
</dbReference>
<dbReference type="InterPro" id="IPR029119">
    <property type="entry name" value="MutY_C"/>
</dbReference>
<dbReference type="Gene3D" id="1.10.1670.10">
    <property type="entry name" value="Helix-hairpin-Helix base-excision DNA repair enzymes (C-terminal)"/>
    <property type="match status" value="1"/>
</dbReference>
<keyword evidence="9 13" id="KW-0408">Iron</keyword>
<keyword evidence="5" id="KW-0004">4Fe-4S</keyword>
<evidence type="ECO:0000256" key="2">
    <source>
        <dbReference type="ARBA" id="ARBA00008343"/>
    </source>
</evidence>
<evidence type="ECO:0000256" key="13">
    <source>
        <dbReference type="RuleBase" id="RU365096"/>
    </source>
</evidence>
<dbReference type="GO" id="GO:0032357">
    <property type="term" value="F:oxidized purine DNA binding"/>
    <property type="evidence" value="ECO:0007669"/>
    <property type="project" value="TreeGrafter"/>
</dbReference>
<name>A0A9W7BM42_9STRA</name>
<keyword evidence="6" id="KW-0479">Metal-binding</keyword>
<reference evidence="17" key="1">
    <citation type="journal article" date="2023" name="Commun. Biol.">
        <title>Genome analysis of Parmales, the sister group of diatoms, reveals the evolutionary specialization of diatoms from phago-mixotrophs to photoautotrophs.</title>
        <authorList>
            <person name="Ban H."/>
            <person name="Sato S."/>
            <person name="Yoshikawa S."/>
            <person name="Yamada K."/>
            <person name="Nakamura Y."/>
            <person name="Ichinomiya M."/>
            <person name="Sato N."/>
            <person name="Blanc-Mathieu R."/>
            <person name="Endo H."/>
            <person name="Kuwata A."/>
            <person name="Ogata H."/>
        </authorList>
    </citation>
    <scope>NUCLEOTIDE SEQUENCE [LARGE SCALE GENOMIC DNA]</scope>
    <source>
        <strain evidence="17">NIES 3699</strain>
    </source>
</reference>
<keyword evidence="8" id="KW-0378">Hydrolase</keyword>
<dbReference type="InterPro" id="IPR011257">
    <property type="entry name" value="DNA_glycosylase"/>
</dbReference>
<feature type="compositionally biased region" description="Polar residues" evidence="14">
    <location>
        <begin position="67"/>
        <end position="92"/>
    </location>
</feature>
<feature type="region of interest" description="Disordered" evidence="14">
    <location>
        <begin position="55"/>
        <end position="118"/>
    </location>
</feature>
<dbReference type="GO" id="GO:0034039">
    <property type="term" value="F:8-oxo-7,8-dihydroguanine DNA N-glycosylase activity"/>
    <property type="evidence" value="ECO:0007669"/>
    <property type="project" value="TreeGrafter"/>
</dbReference>
<evidence type="ECO:0000256" key="7">
    <source>
        <dbReference type="ARBA" id="ARBA00022763"/>
    </source>
</evidence>
<feature type="compositionally biased region" description="Low complexity" evidence="14">
    <location>
        <begin position="102"/>
        <end position="118"/>
    </location>
</feature>
<feature type="compositionally biased region" description="Basic residues" evidence="14">
    <location>
        <begin position="563"/>
        <end position="572"/>
    </location>
</feature>
<dbReference type="InterPro" id="IPR044298">
    <property type="entry name" value="MIG/MutY"/>
</dbReference>
<dbReference type="InterPro" id="IPR023170">
    <property type="entry name" value="HhH_base_excis_C"/>
</dbReference>
<dbReference type="SUPFAM" id="SSF48150">
    <property type="entry name" value="DNA-glycosylase"/>
    <property type="match status" value="1"/>
</dbReference>
<evidence type="ECO:0000256" key="5">
    <source>
        <dbReference type="ARBA" id="ARBA00022485"/>
    </source>
</evidence>
<dbReference type="Gene3D" id="1.10.340.30">
    <property type="entry name" value="Hypothetical protein, domain 2"/>
    <property type="match status" value="1"/>
</dbReference>
<evidence type="ECO:0000313" key="16">
    <source>
        <dbReference type="EMBL" id="GMH91021.1"/>
    </source>
</evidence>
<comment type="caution">
    <text evidence="16">The sequence shown here is derived from an EMBL/GenBank/DDBJ whole genome shotgun (WGS) entry which is preliminary data.</text>
</comment>
<dbReference type="PANTHER" id="PTHR42944:SF1">
    <property type="entry name" value="ADENINE DNA GLYCOSYLASE"/>
    <property type="match status" value="1"/>
</dbReference>
<dbReference type="SUPFAM" id="SSF55811">
    <property type="entry name" value="Nudix"/>
    <property type="match status" value="1"/>
</dbReference>
<evidence type="ECO:0000256" key="8">
    <source>
        <dbReference type="ARBA" id="ARBA00022801"/>
    </source>
</evidence>
<evidence type="ECO:0000256" key="3">
    <source>
        <dbReference type="ARBA" id="ARBA00012045"/>
    </source>
</evidence>
<keyword evidence="10" id="KW-0411">Iron-sulfur</keyword>
<dbReference type="EMBL" id="BRXX01000112">
    <property type="protein sequence ID" value="GMH91021.1"/>
    <property type="molecule type" value="Genomic_DNA"/>
</dbReference>
<comment type="similarity">
    <text evidence="2 13">Belongs to the Nth/MutY family.</text>
</comment>
<dbReference type="GO" id="GO:0006284">
    <property type="term" value="P:base-excision repair"/>
    <property type="evidence" value="ECO:0007669"/>
    <property type="project" value="UniProtKB-UniRule"/>
</dbReference>
<dbReference type="AlphaFoldDB" id="A0A9W7BM42"/>
<comment type="function">
    <text evidence="13">Adenine glycosylase active on G-A mispairs.</text>
</comment>
<dbReference type="Pfam" id="PF00633">
    <property type="entry name" value="HHH"/>
    <property type="match status" value="1"/>
</dbReference>
<dbReference type="InterPro" id="IPR000445">
    <property type="entry name" value="HhH_motif"/>
</dbReference>
<evidence type="ECO:0000256" key="11">
    <source>
        <dbReference type="ARBA" id="ARBA00023204"/>
    </source>
</evidence>
<dbReference type="GO" id="GO:0000701">
    <property type="term" value="F:purine-specific mismatch base pair DNA N-glycosylase activity"/>
    <property type="evidence" value="ECO:0007669"/>
    <property type="project" value="UniProtKB-EC"/>
</dbReference>
<comment type="cofactor">
    <cofactor evidence="13">
        <name>[4Fe-4S] cluster</name>
        <dbReference type="ChEBI" id="CHEBI:49883"/>
    </cofactor>
    <text evidence="13">Binds 1 [4Fe-4S] cluster.</text>
</comment>
<dbReference type="GO" id="GO:0005634">
    <property type="term" value="C:nucleus"/>
    <property type="evidence" value="ECO:0007669"/>
    <property type="project" value="TreeGrafter"/>
</dbReference>